<dbReference type="InterPro" id="IPR021883">
    <property type="entry name" value="LPA1-like"/>
</dbReference>
<keyword evidence="1" id="KW-0812">Transmembrane</keyword>
<dbReference type="AlphaFoldDB" id="A0A7R9WKJ5"/>
<sequence length="361" mass="39108">MKLRVSLLLLLPLVSAAFVVPKLQRDGVHVLQGRAAFSDGKASNARIGTLTLNNSKRENDVLEEAAEKKGKPGIDSGLRTKLLSESIAPWRTVRLFLYASLGSGALLGGFITLSGVAAALSGARSDVDLNTEYINLAIDFGAALALGIFFKLDLDKGAELNQDVEKKLERKKADKKIAKAMEARESSLSELTLKIRVSEDGKETKEAPVAAVQSGAKQHMIIVAGERKAIRDALLSANLMQMDFALRDVIIIPYEIGAEVEKLSRPSGGFGERPTWESANYVAECVGDGWKDYIGAEMADAVEQNGEQVKEEGIAIVVKNTGKVIRRGVGRVPWREMVDELEGKKEDDVEMADLSFLTPGQ</sequence>
<dbReference type="PANTHER" id="PTHR35498:SF1">
    <property type="entry name" value="LOW PSII ACCUMULATION-LIKE PROTEIN"/>
    <property type="match status" value="1"/>
</dbReference>
<feature type="transmembrane region" description="Helical" evidence="1">
    <location>
        <begin position="95"/>
        <end position="121"/>
    </location>
</feature>
<keyword evidence="2" id="KW-0732">Signal</keyword>
<reference evidence="3" key="1">
    <citation type="submission" date="2021-01" db="EMBL/GenBank/DDBJ databases">
        <authorList>
            <person name="Corre E."/>
            <person name="Pelletier E."/>
            <person name="Niang G."/>
            <person name="Scheremetjew M."/>
            <person name="Finn R."/>
            <person name="Kale V."/>
            <person name="Holt S."/>
            <person name="Cochrane G."/>
            <person name="Meng A."/>
            <person name="Brown T."/>
            <person name="Cohen L."/>
        </authorList>
    </citation>
    <scope>NUCLEOTIDE SEQUENCE</scope>
    <source>
        <strain evidence="3">CCMP147</strain>
    </source>
</reference>
<dbReference type="PANTHER" id="PTHR35498">
    <property type="entry name" value="PROTEIN LOW PSII ACCUMULATION 1, CHLOROPLASTIC"/>
    <property type="match status" value="1"/>
</dbReference>
<feature type="chain" id="PRO_5031247130" evidence="2">
    <location>
        <begin position="17"/>
        <end position="361"/>
    </location>
</feature>
<organism evidence="3">
    <name type="scientific">Pseudictyota dubia</name>
    <dbReference type="NCBI Taxonomy" id="2749911"/>
    <lineage>
        <taxon>Eukaryota</taxon>
        <taxon>Sar</taxon>
        <taxon>Stramenopiles</taxon>
        <taxon>Ochrophyta</taxon>
        <taxon>Bacillariophyta</taxon>
        <taxon>Mediophyceae</taxon>
        <taxon>Biddulphiophycidae</taxon>
        <taxon>Eupodiscales</taxon>
        <taxon>Odontellaceae</taxon>
        <taxon>Pseudictyota</taxon>
    </lineage>
</organism>
<name>A0A7R9WKJ5_9STRA</name>
<evidence type="ECO:0000313" key="3">
    <source>
        <dbReference type="EMBL" id="CAD8327362.1"/>
    </source>
</evidence>
<proteinExistence type="predicted"/>
<protein>
    <submittedName>
        <fullName evidence="3">Uncharacterized protein</fullName>
    </submittedName>
</protein>
<evidence type="ECO:0000256" key="1">
    <source>
        <dbReference type="SAM" id="Phobius"/>
    </source>
</evidence>
<dbReference type="EMBL" id="HBED01050920">
    <property type="protein sequence ID" value="CAD8327362.1"/>
    <property type="molecule type" value="Transcribed_RNA"/>
</dbReference>
<keyword evidence="1" id="KW-1133">Transmembrane helix</keyword>
<gene>
    <name evidence="3" type="ORF">TDUB1175_LOCUS25789</name>
</gene>
<feature type="signal peptide" evidence="2">
    <location>
        <begin position="1"/>
        <end position="16"/>
    </location>
</feature>
<keyword evidence="1" id="KW-0472">Membrane</keyword>
<accession>A0A7R9WKJ5</accession>
<feature type="transmembrane region" description="Helical" evidence="1">
    <location>
        <begin position="133"/>
        <end position="152"/>
    </location>
</feature>
<evidence type="ECO:0000256" key="2">
    <source>
        <dbReference type="SAM" id="SignalP"/>
    </source>
</evidence>
<dbReference type="Pfam" id="PF11998">
    <property type="entry name" value="DUF3493"/>
    <property type="match status" value="1"/>
</dbReference>